<name>A0A3M9N2Q3_9BACT</name>
<evidence type="ECO:0000313" key="4">
    <source>
        <dbReference type="Proteomes" id="UP000267223"/>
    </source>
</evidence>
<accession>A0A3M9N2Q3</accession>
<keyword evidence="1" id="KW-0812">Transmembrane</keyword>
<feature type="transmembrane region" description="Helical" evidence="1">
    <location>
        <begin position="270"/>
        <end position="291"/>
    </location>
</feature>
<keyword evidence="1" id="KW-0472">Membrane</keyword>
<dbReference type="Proteomes" id="UP000267223">
    <property type="component" value="Unassembled WGS sequence"/>
</dbReference>
<dbReference type="InterPro" id="IPR052744">
    <property type="entry name" value="GPAT/DAPAT"/>
</dbReference>
<dbReference type="GO" id="GO:0008654">
    <property type="term" value="P:phospholipid biosynthetic process"/>
    <property type="evidence" value="ECO:0007669"/>
    <property type="project" value="TreeGrafter"/>
</dbReference>
<dbReference type="SUPFAM" id="SSF69593">
    <property type="entry name" value="Glycerol-3-phosphate (1)-acyltransferase"/>
    <property type="match status" value="1"/>
</dbReference>
<dbReference type="PANTHER" id="PTHR31605:SF0">
    <property type="entry name" value="GLYCEROL-3-PHOSPHATE O-ACYLTRANSFERASE 1"/>
    <property type="match status" value="1"/>
</dbReference>
<dbReference type="AlphaFoldDB" id="A0A3M9N2Q3"/>
<sequence length="322" mass="37092">MRNNLLYKILLFPAKLAIHFYCRSITINGKKWLTEKGPLLIAANHPNSFLDAIIVSTLFKNPVFSLARGDAFAGRFFTTILTSLHMLPVYRLTEGAENIERNYSTFEACLKLFKENKIVLIFSEGRCVNEWHLRPLKKGTARLALDAWENNIALKILPLGINYSSFRFYGKNVILNFGNAILKEDFIFDAKGKSINEFNEKLNAQLSTLVYETDKNDLSKLKELFLFKNSALKNLILFIPAAIGFIINSPLYFLFHFIIRSRSKDHYDSVMTGLLFLFYPLYVLAVTMAVFLISKSWYSLLILVLLPFTAWSYLQLKRQIPK</sequence>
<dbReference type="InterPro" id="IPR002123">
    <property type="entry name" value="Plipid/glycerol_acylTrfase"/>
</dbReference>
<evidence type="ECO:0000259" key="2">
    <source>
        <dbReference type="SMART" id="SM00563"/>
    </source>
</evidence>
<dbReference type="Pfam" id="PF01553">
    <property type="entry name" value="Acyltransferase"/>
    <property type="match status" value="1"/>
</dbReference>
<gene>
    <name evidence="3" type="ORF">EFY79_20870</name>
</gene>
<keyword evidence="4" id="KW-1185">Reference proteome</keyword>
<comment type="caution">
    <text evidence="3">The sequence shown here is derived from an EMBL/GenBank/DDBJ whole genome shotgun (WGS) entry which is preliminary data.</text>
</comment>
<feature type="transmembrane region" description="Helical" evidence="1">
    <location>
        <begin position="297"/>
        <end position="316"/>
    </location>
</feature>
<dbReference type="PANTHER" id="PTHR31605">
    <property type="entry name" value="GLYCEROL-3-PHOSPHATE O-ACYLTRANSFERASE 1"/>
    <property type="match status" value="1"/>
</dbReference>
<feature type="transmembrane region" description="Helical" evidence="1">
    <location>
        <begin position="235"/>
        <end position="258"/>
    </location>
</feature>
<feature type="domain" description="Phospholipid/glycerol acyltransferase" evidence="2">
    <location>
        <begin position="39"/>
        <end position="164"/>
    </location>
</feature>
<dbReference type="GO" id="GO:0004366">
    <property type="term" value="F:glycerol-3-phosphate O-acyltransferase activity"/>
    <property type="evidence" value="ECO:0007669"/>
    <property type="project" value="TreeGrafter"/>
</dbReference>
<keyword evidence="1" id="KW-1133">Transmembrane helix</keyword>
<reference evidence="3 4" key="1">
    <citation type="submission" date="2018-11" db="EMBL/GenBank/DDBJ databases">
        <title>Draft genome sequence of Ferruginibacter sp. BO-59.</title>
        <authorList>
            <person name="Im W.T."/>
        </authorList>
    </citation>
    <scope>NUCLEOTIDE SEQUENCE [LARGE SCALE GENOMIC DNA]</scope>
    <source>
        <strain evidence="3 4">BO-59</strain>
    </source>
</reference>
<evidence type="ECO:0000256" key="1">
    <source>
        <dbReference type="SAM" id="Phobius"/>
    </source>
</evidence>
<dbReference type="GO" id="GO:0016287">
    <property type="term" value="F:glycerone-phosphate O-acyltransferase activity"/>
    <property type="evidence" value="ECO:0007669"/>
    <property type="project" value="TreeGrafter"/>
</dbReference>
<evidence type="ECO:0000313" key="3">
    <source>
        <dbReference type="EMBL" id="RNI32092.1"/>
    </source>
</evidence>
<dbReference type="EMBL" id="RJJR01000029">
    <property type="protein sequence ID" value="RNI32092.1"/>
    <property type="molecule type" value="Genomic_DNA"/>
</dbReference>
<proteinExistence type="predicted"/>
<organism evidence="3 4">
    <name type="scientific">Hanamia caeni</name>
    <dbReference type="NCBI Taxonomy" id="2294116"/>
    <lineage>
        <taxon>Bacteria</taxon>
        <taxon>Pseudomonadati</taxon>
        <taxon>Bacteroidota</taxon>
        <taxon>Chitinophagia</taxon>
        <taxon>Chitinophagales</taxon>
        <taxon>Chitinophagaceae</taxon>
        <taxon>Hanamia</taxon>
    </lineage>
</organism>
<protein>
    <recommendedName>
        <fullName evidence="2">Phospholipid/glycerol acyltransferase domain-containing protein</fullName>
    </recommendedName>
</protein>
<dbReference type="SMART" id="SM00563">
    <property type="entry name" value="PlsC"/>
    <property type="match status" value="1"/>
</dbReference>